<comment type="caution">
    <text evidence="2">The sequence shown here is derived from an EMBL/GenBank/DDBJ whole genome shotgun (WGS) entry which is preliminary data.</text>
</comment>
<organism evidence="2 3">
    <name type="scientific">Propylenella binzhouense</name>
    <dbReference type="NCBI Taxonomy" id="2555902"/>
    <lineage>
        <taxon>Bacteria</taxon>
        <taxon>Pseudomonadati</taxon>
        <taxon>Pseudomonadota</taxon>
        <taxon>Alphaproteobacteria</taxon>
        <taxon>Hyphomicrobiales</taxon>
        <taxon>Propylenellaceae</taxon>
        <taxon>Propylenella</taxon>
    </lineage>
</organism>
<dbReference type="SUPFAM" id="SSF50494">
    <property type="entry name" value="Trypsin-like serine proteases"/>
    <property type="match status" value="1"/>
</dbReference>
<dbReference type="InterPro" id="IPR043504">
    <property type="entry name" value="Peptidase_S1_PA_chymotrypsin"/>
</dbReference>
<feature type="region of interest" description="Disordered" evidence="1">
    <location>
        <begin position="142"/>
        <end position="187"/>
    </location>
</feature>
<feature type="compositionally biased region" description="Low complexity" evidence="1">
    <location>
        <begin position="142"/>
        <end position="154"/>
    </location>
</feature>
<dbReference type="Gene3D" id="2.40.10.10">
    <property type="entry name" value="Trypsin-like serine proteases"/>
    <property type="match status" value="2"/>
</dbReference>
<reference evidence="2" key="1">
    <citation type="submission" date="2019-03" db="EMBL/GenBank/DDBJ databases">
        <title>Afifella sp. nov., isolated from activated sludge.</title>
        <authorList>
            <person name="Li Q."/>
            <person name="Liu Y."/>
        </authorList>
    </citation>
    <scope>NUCLEOTIDE SEQUENCE</scope>
    <source>
        <strain evidence="2">L72</strain>
    </source>
</reference>
<keyword evidence="2" id="KW-0378">Hydrolase</keyword>
<evidence type="ECO:0000256" key="1">
    <source>
        <dbReference type="SAM" id="MobiDB-lite"/>
    </source>
</evidence>
<dbReference type="AlphaFoldDB" id="A0A964T9S9"/>
<protein>
    <submittedName>
        <fullName evidence="2">Serine protease</fullName>
    </submittedName>
</protein>
<evidence type="ECO:0000313" key="3">
    <source>
        <dbReference type="Proteomes" id="UP000773614"/>
    </source>
</evidence>
<sequence>MKRLLFCCPARRHLLIWRRGKACRGVRMSGKLIFTILVALSASLGAVRASAEGKSAQILAAEATTLYQAAAAIVDPQERGRLLFLVEQRLDQISTGWPQSVLAAQIAFGQFEGIDVARLRAEAEHWAAAHPSDATALASARSAAGPAPDRAGGLVPHFGGPPVPSFLPDPAGTQKPPAGGGPPAAGGRKVEMARLEQVDLVRKLRDSVAFIYDPVKGGWGTAFFIDPTHVMTNTHVVAGGSRFVVANRSMGVKSAHVLFKGMNSEGNGIDTAVLEMDGWSNPAFLAFAQPEDLVEGESVTIGGYPGLAQRYDKTYDQFISLIDENSLPTTDMIPNVKFDFGYVQSIFVNKLDGTENVQNSITGTGGYSGSPIINQCGYVVAQHYFSDRLSLDPGKGATTVDTAKFSYALSAREVTKFLRAANIPFTAAPGMCPTGSPG</sequence>
<keyword evidence="2" id="KW-0645">Protease</keyword>
<dbReference type="GO" id="GO:0006508">
    <property type="term" value="P:proteolysis"/>
    <property type="evidence" value="ECO:0007669"/>
    <property type="project" value="UniProtKB-KW"/>
</dbReference>
<keyword evidence="3" id="KW-1185">Reference proteome</keyword>
<dbReference type="Pfam" id="PF13365">
    <property type="entry name" value="Trypsin_2"/>
    <property type="match status" value="1"/>
</dbReference>
<dbReference type="GO" id="GO:0008233">
    <property type="term" value="F:peptidase activity"/>
    <property type="evidence" value="ECO:0007669"/>
    <property type="project" value="UniProtKB-KW"/>
</dbReference>
<name>A0A964T9S9_9HYPH</name>
<dbReference type="Proteomes" id="UP000773614">
    <property type="component" value="Unassembled WGS sequence"/>
</dbReference>
<evidence type="ECO:0000313" key="2">
    <source>
        <dbReference type="EMBL" id="MYZ50522.1"/>
    </source>
</evidence>
<dbReference type="InterPro" id="IPR009003">
    <property type="entry name" value="Peptidase_S1_PA"/>
</dbReference>
<accession>A0A964T9S9</accession>
<gene>
    <name evidence="2" type="ORF">E4O86_22755</name>
</gene>
<dbReference type="EMBL" id="SPKJ01000198">
    <property type="protein sequence ID" value="MYZ50522.1"/>
    <property type="molecule type" value="Genomic_DNA"/>
</dbReference>
<proteinExistence type="predicted"/>